<dbReference type="GeneTree" id="ENSGT00940000154788"/>
<dbReference type="SMART" id="SM00361">
    <property type="entry name" value="RRM_1"/>
    <property type="match status" value="2"/>
</dbReference>
<keyword evidence="3" id="KW-0963">Cytoplasm</keyword>
<keyword evidence="4" id="KW-0677">Repeat</keyword>
<comment type="similarity">
    <text evidence="2">Belongs to the polyadenylate-binding protein type-1 family.</text>
</comment>
<dbReference type="InterPro" id="IPR012677">
    <property type="entry name" value="Nucleotide-bd_a/b_plait_sf"/>
</dbReference>
<dbReference type="InterPro" id="IPR000504">
    <property type="entry name" value="RRM_dom"/>
</dbReference>
<dbReference type="SUPFAM" id="SSF54928">
    <property type="entry name" value="RNA-binding domain, RBD"/>
    <property type="match status" value="2"/>
</dbReference>
<sequence>MNFDVIKGKPIRIMWSQRDPSLRKSGVGNVFIKNLDKSIDNKALYDTFSAFGNILSCKVVCDENGSKGYAFVHFETQEAADKAIEKMNGMLLNDRKVFVGRFKSRKEREAELGAKAKEFTNVYIKNFGEEVDDESLKELFSQFGKTLSVKVMRDPSGKSKGFGFVSYEKHEDANKAVEEMNGKEISGKVIFVGRAQKKVERQAELKRKFEQLKQERISRYQVMLEDGRSKGFGFVCFSSPEEATKAVTEMNGRIVGSKPLYVALAQRKEERKAHLTNQYMQRVAGMRALPANAILNQFQPAAGGYFVPAVPQAQGRPPYYTPNQLAQMRPNPRWQQGGRPQGFQGLPSAIRQSGPRPALRHLAPTGNAPASRGLPTTAQRVGSECPDRLAMDFGGAGAAQQGLTDGCQSGGVPTAVQTLAPRAAVAAAAPRAVAPYKYASSVRSPHPAIQPLQAPQPAVHVQGQEPLTASMLAAAPPQEQKQMLGERLFPLIQTMHSNLAGKITGMLLEIDNSELLHMLESPESLRSKDSKAK</sequence>
<dbReference type="PROSITE" id="PS51309">
    <property type="entry name" value="PABC"/>
    <property type="match status" value="1"/>
</dbReference>
<dbReference type="PROSITE" id="PS50102">
    <property type="entry name" value="RRM"/>
    <property type="match status" value="3"/>
</dbReference>
<dbReference type="InterPro" id="IPR035979">
    <property type="entry name" value="RBD_domain_sf"/>
</dbReference>
<dbReference type="PANTHER" id="PTHR24012">
    <property type="entry name" value="RNA BINDING PROTEIN"/>
    <property type="match status" value="1"/>
</dbReference>
<name>A0A452V1N3_URSMA</name>
<evidence type="ECO:0000256" key="1">
    <source>
        <dbReference type="ARBA" id="ARBA00004496"/>
    </source>
</evidence>
<evidence type="ECO:0000313" key="10">
    <source>
        <dbReference type="Ensembl" id="ENSUMAP00000027309"/>
    </source>
</evidence>
<evidence type="ECO:0000256" key="5">
    <source>
        <dbReference type="ARBA" id="ARBA00022884"/>
    </source>
</evidence>
<feature type="domain" description="PABC" evidence="9">
    <location>
        <begin position="464"/>
        <end position="533"/>
    </location>
</feature>
<evidence type="ECO:0000259" key="8">
    <source>
        <dbReference type="PROSITE" id="PS50102"/>
    </source>
</evidence>
<dbReference type="FunFam" id="3.30.70.330:FF:000154">
    <property type="entry name" value="Polyadenylate-binding protein"/>
    <property type="match status" value="1"/>
</dbReference>
<dbReference type="InterPro" id="IPR002004">
    <property type="entry name" value="PABP_HYD_C"/>
</dbReference>
<evidence type="ECO:0000256" key="3">
    <source>
        <dbReference type="ARBA" id="ARBA00022490"/>
    </source>
</evidence>
<evidence type="ECO:0000256" key="6">
    <source>
        <dbReference type="PROSITE-ProRule" id="PRU00176"/>
    </source>
</evidence>
<dbReference type="CDD" id="cd12380">
    <property type="entry name" value="RRM3_I_PABPs"/>
    <property type="match status" value="1"/>
</dbReference>
<dbReference type="Pfam" id="PF00076">
    <property type="entry name" value="RRM_1"/>
    <property type="match status" value="3"/>
</dbReference>
<accession>A0A452V1N3</accession>
<proteinExistence type="inferred from homology"/>
<dbReference type="SUPFAM" id="SSF63570">
    <property type="entry name" value="PABC (PABP) domain"/>
    <property type="match status" value="1"/>
</dbReference>
<evidence type="ECO:0000256" key="4">
    <source>
        <dbReference type="ARBA" id="ARBA00022737"/>
    </source>
</evidence>
<dbReference type="Pfam" id="PF00658">
    <property type="entry name" value="MLLE"/>
    <property type="match status" value="1"/>
</dbReference>
<evidence type="ECO:0000256" key="7">
    <source>
        <dbReference type="SAM" id="MobiDB-lite"/>
    </source>
</evidence>
<dbReference type="GO" id="GO:0005737">
    <property type="term" value="C:cytoplasm"/>
    <property type="evidence" value="ECO:0007669"/>
    <property type="project" value="UniProtKB-SubCell"/>
</dbReference>
<dbReference type="AlphaFoldDB" id="A0A452V1N3"/>
<feature type="domain" description="RRM" evidence="8">
    <location>
        <begin position="28"/>
        <end position="104"/>
    </location>
</feature>
<protein>
    <submittedName>
        <fullName evidence="10">Poly(A) binding protein cytoplasmic 4</fullName>
    </submittedName>
</protein>
<evidence type="ECO:0000259" key="9">
    <source>
        <dbReference type="PROSITE" id="PS51309"/>
    </source>
</evidence>
<keyword evidence="5 6" id="KW-0694">RNA-binding</keyword>
<reference evidence="10" key="1">
    <citation type="submission" date="2019-03" db="UniProtKB">
        <authorList>
            <consortium name="Ensembl"/>
        </authorList>
    </citation>
    <scope>IDENTIFICATION</scope>
</reference>
<comment type="subcellular location">
    <subcellularLocation>
        <location evidence="1">Cytoplasm</location>
    </subcellularLocation>
</comment>
<evidence type="ECO:0000256" key="2">
    <source>
        <dbReference type="ARBA" id="ARBA00008557"/>
    </source>
</evidence>
<organism evidence="10">
    <name type="scientific">Ursus maritimus</name>
    <name type="common">Polar bear</name>
    <name type="synonym">Thalarctos maritimus</name>
    <dbReference type="NCBI Taxonomy" id="29073"/>
    <lineage>
        <taxon>Eukaryota</taxon>
        <taxon>Metazoa</taxon>
        <taxon>Chordata</taxon>
        <taxon>Craniata</taxon>
        <taxon>Vertebrata</taxon>
        <taxon>Euteleostomi</taxon>
        <taxon>Mammalia</taxon>
        <taxon>Eutheria</taxon>
        <taxon>Laurasiatheria</taxon>
        <taxon>Carnivora</taxon>
        <taxon>Caniformia</taxon>
        <taxon>Ursidae</taxon>
        <taxon>Ursus</taxon>
    </lineage>
</organism>
<dbReference type="InterPro" id="IPR003954">
    <property type="entry name" value="RRM_euk-type"/>
</dbReference>
<dbReference type="Gene3D" id="3.30.70.330">
    <property type="match status" value="3"/>
</dbReference>
<dbReference type="Gene3D" id="1.10.1900.10">
    <property type="entry name" value="c-terminal domain of poly(a) binding protein"/>
    <property type="match status" value="1"/>
</dbReference>
<dbReference type="FunFam" id="1.10.1900.10:FF:000005">
    <property type="entry name" value="Poly(A) binding protein cytoplasmic 1 like"/>
    <property type="match status" value="1"/>
</dbReference>
<feature type="domain" description="RRM" evidence="8">
    <location>
        <begin position="120"/>
        <end position="197"/>
    </location>
</feature>
<dbReference type="FunFam" id="3.30.70.330:FF:000003">
    <property type="entry name" value="Polyadenylate-binding protein"/>
    <property type="match status" value="1"/>
</dbReference>
<feature type="region of interest" description="Disordered" evidence="7">
    <location>
        <begin position="332"/>
        <end position="380"/>
    </location>
</feature>
<dbReference type="InterPro" id="IPR036053">
    <property type="entry name" value="PABP-dom"/>
</dbReference>
<dbReference type="GO" id="GO:0003723">
    <property type="term" value="F:RNA binding"/>
    <property type="evidence" value="ECO:0007669"/>
    <property type="project" value="UniProtKB-UniRule"/>
</dbReference>
<dbReference type="Ensembl" id="ENSUMAT00000032290.1">
    <property type="protein sequence ID" value="ENSUMAP00000027309.1"/>
    <property type="gene ID" value="ENSUMAG00000019585.1"/>
</dbReference>
<feature type="domain" description="RRM" evidence="8">
    <location>
        <begin position="188"/>
        <end position="267"/>
    </location>
</feature>
<dbReference type="InterPro" id="IPR045305">
    <property type="entry name" value="RRM2_I_PABPs"/>
</dbReference>
<dbReference type="CDD" id="cd12379">
    <property type="entry name" value="RRM2_I_PABPs"/>
    <property type="match status" value="1"/>
</dbReference>
<dbReference type="SMART" id="SM00360">
    <property type="entry name" value="RRM"/>
    <property type="match status" value="3"/>
</dbReference>
<gene>
    <name evidence="10" type="primary">PABPC4</name>
</gene>
<dbReference type="SMART" id="SM00517">
    <property type="entry name" value="PolyA"/>
    <property type="match status" value="1"/>
</dbReference>